<dbReference type="PANTHER" id="PTHR35849:SF1">
    <property type="entry name" value="INTERMEMBRANE PHOSPHOLIPID TRANSPORT SYSTEM BINDING PROTEIN MLAB"/>
    <property type="match status" value="1"/>
</dbReference>
<dbReference type="EMBL" id="DRKP01000049">
    <property type="protein sequence ID" value="HEB95596.1"/>
    <property type="molecule type" value="Genomic_DNA"/>
</dbReference>
<dbReference type="AlphaFoldDB" id="A0A831RLD9"/>
<feature type="domain" description="STAS" evidence="1">
    <location>
        <begin position="14"/>
        <end position="100"/>
    </location>
</feature>
<dbReference type="PANTHER" id="PTHR35849">
    <property type="entry name" value="BLR2341 PROTEIN"/>
    <property type="match status" value="1"/>
</dbReference>
<dbReference type="InterPro" id="IPR002645">
    <property type="entry name" value="STAS_dom"/>
</dbReference>
<accession>A0A831RLD9</accession>
<reference evidence="2" key="1">
    <citation type="journal article" date="2020" name="mSystems">
        <title>Genome- and Community-Level Interaction Insights into Carbon Utilization and Element Cycling Functions of Hydrothermarchaeota in Hydrothermal Sediment.</title>
        <authorList>
            <person name="Zhou Z."/>
            <person name="Liu Y."/>
            <person name="Xu W."/>
            <person name="Pan J."/>
            <person name="Luo Z.H."/>
            <person name="Li M."/>
        </authorList>
    </citation>
    <scope>NUCLEOTIDE SEQUENCE [LARGE SCALE GENOMIC DNA]</scope>
    <source>
        <strain evidence="2">HyVt-443</strain>
    </source>
</reference>
<sequence>MSGARIVKRQQDELRVEGDLVFETVGPLLSEGVSLFGGGSRITIDLAGVGAIDSAGVALLLEWLSRARERGCSIAFRDVPDALWRIARLSNLDSLLPVAD</sequence>
<dbReference type="InterPro" id="IPR052746">
    <property type="entry name" value="MlaB_ABC_Transporter"/>
</dbReference>
<evidence type="ECO:0000259" key="1">
    <source>
        <dbReference type="PROSITE" id="PS50801"/>
    </source>
</evidence>
<organism evidence="2">
    <name type="scientific">Sedimenticola thiotaurini</name>
    <dbReference type="NCBI Taxonomy" id="1543721"/>
    <lineage>
        <taxon>Bacteria</taxon>
        <taxon>Pseudomonadati</taxon>
        <taxon>Pseudomonadota</taxon>
        <taxon>Gammaproteobacteria</taxon>
        <taxon>Chromatiales</taxon>
        <taxon>Sedimenticolaceae</taxon>
        <taxon>Sedimenticola</taxon>
    </lineage>
</organism>
<name>A0A831RLD9_9GAMM</name>
<protein>
    <submittedName>
        <fullName evidence="2">STAS domain-containing protein</fullName>
    </submittedName>
</protein>
<evidence type="ECO:0000313" key="2">
    <source>
        <dbReference type="EMBL" id="HEB95596.1"/>
    </source>
</evidence>
<comment type="caution">
    <text evidence="2">The sequence shown here is derived from an EMBL/GenBank/DDBJ whole genome shotgun (WGS) entry which is preliminary data.</text>
</comment>
<proteinExistence type="predicted"/>
<dbReference type="Gene3D" id="3.30.750.24">
    <property type="entry name" value="STAS domain"/>
    <property type="match status" value="1"/>
</dbReference>
<dbReference type="PROSITE" id="PS50801">
    <property type="entry name" value="STAS"/>
    <property type="match status" value="1"/>
</dbReference>
<dbReference type="SUPFAM" id="SSF52091">
    <property type="entry name" value="SpoIIaa-like"/>
    <property type="match status" value="1"/>
</dbReference>
<gene>
    <name evidence="2" type="ORF">ENI96_04095</name>
</gene>
<dbReference type="CDD" id="cd07043">
    <property type="entry name" value="STAS_anti-anti-sigma_factors"/>
    <property type="match status" value="1"/>
</dbReference>
<dbReference type="InterPro" id="IPR058548">
    <property type="entry name" value="MlaB-like_STAS"/>
</dbReference>
<dbReference type="InterPro" id="IPR036513">
    <property type="entry name" value="STAS_dom_sf"/>
</dbReference>
<dbReference type="Pfam" id="PF13466">
    <property type="entry name" value="STAS_2"/>
    <property type="match status" value="1"/>
</dbReference>
<dbReference type="Proteomes" id="UP000886251">
    <property type="component" value="Unassembled WGS sequence"/>
</dbReference>